<evidence type="ECO:0000259" key="4">
    <source>
        <dbReference type="PROSITE" id="PS50893"/>
    </source>
</evidence>
<dbReference type="OrthoDB" id="9804819at2"/>
<dbReference type="InterPro" id="IPR027417">
    <property type="entry name" value="P-loop_NTPase"/>
</dbReference>
<name>A0A081NTI2_9BACL</name>
<dbReference type="PROSITE" id="PS50893">
    <property type="entry name" value="ABC_TRANSPORTER_2"/>
    <property type="match status" value="1"/>
</dbReference>
<dbReference type="Pfam" id="PF00005">
    <property type="entry name" value="ABC_tran"/>
    <property type="match status" value="1"/>
</dbReference>
<sequence length="329" mass="37615">MERMIRVSGLHKTYDYYTKEAGLRHSLKNLFSRKTLTKEAVKSISFEIASGECVGFIGPNGAGKTTTLKMLSGILHPTGGEASVFGHTPWERKNEFKRIFSLVMGQKNQLWVDLPAIESIYLNKCIYQIPDNAYERMLAELSEMLDAKHLLQVQVRRLSLGERMKMELIAALIHSPKLLFLDEPTIGLDLISQKKIREFLTYYNEQFNATLILTSHYMKDIEDVCKRTIVINEGRILYDGDFKKINELFNEVKVLNVQFSESVPEESLRPLGCVTKRDLYHAVIELPKEHLKPVSRMLLDRFPVVDFTVADLPLEESIAKLYGKEVATG</sequence>
<keyword evidence="1" id="KW-0813">Transport</keyword>
<accession>A0A081NTI2</accession>
<dbReference type="PANTHER" id="PTHR42711:SF4">
    <property type="entry name" value="ABC TRANSPORTER RELATED"/>
    <property type="match status" value="1"/>
</dbReference>
<dbReference type="InterPro" id="IPR003593">
    <property type="entry name" value="AAA+_ATPase"/>
</dbReference>
<proteinExistence type="predicted"/>
<keyword evidence="2" id="KW-0547">Nucleotide-binding</keyword>
<evidence type="ECO:0000313" key="5">
    <source>
        <dbReference type="EMBL" id="KEQ21755.1"/>
    </source>
</evidence>
<dbReference type="AlphaFoldDB" id="A0A081NTI2"/>
<dbReference type="SMART" id="SM00382">
    <property type="entry name" value="AAA"/>
    <property type="match status" value="1"/>
</dbReference>
<dbReference type="eggNOG" id="COG4586">
    <property type="taxonomic scope" value="Bacteria"/>
</dbReference>
<protein>
    <submittedName>
        <fullName evidence="5">Multidrug ABC transporter ATP-binding protein</fullName>
    </submittedName>
</protein>
<dbReference type="GO" id="GO:0005524">
    <property type="term" value="F:ATP binding"/>
    <property type="evidence" value="ECO:0007669"/>
    <property type="project" value="UniProtKB-KW"/>
</dbReference>
<dbReference type="Gene3D" id="3.40.50.300">
    <property type="entry name" value="P-loop containing nucleotide triphosphate hydrolases"/>
    <property type="match status" value="1"/>
</dbReference>
<dbReference type="Proteomes" id="UP000028123">
    <property type="component" value="Unassembled WGS sequence"/>
</dbReference>
<keyword evidence="6" id="KW-1185">Reference proteome</keyword>
<dbReference type="GO" id="GO:0016887">
    <property type="term" value="F:ATP hydrolysis activity"/>
    <property type="evidence" value="ECO:0007669"/>
    <property type="project" value="InterPro"/>
</dbReference>
<dbReference type="InterPro" id="IPR017871">
    <property type="entry name" value="ABC_transporter-like_CS"/>
</dbReference>
<dbReference type="PROSITE" id="PS00211">
    <property type="entry name" value="ABC_TRANSPORTER_1"/>
    <property type="match status" value="1"/>
</dbReference>
<gene>
    <name evidence="5" type="ORF">ET33_33935</name>
</gene>
<dbReference type="InterPro" id="IPR050763">
    <property type="entry name" value="ABC_transporter_ATP-binding"/>
</dbReference>
<evidence type="ECO:0000256" key="2">
    <source>
        <dbReference type="ARBA" id="ARBA00022741"/>
    </source>
</evidence>
<dbReference type="RefSeq" id="WP_036693615.1">
    <property type="nucleotide sequence ID" value="NZ_JNVM01000064.1"/>
</dbReference>
<evidence type="ECO:0000313" key="6">
    <source>
        <dbReference type="Proteomes" id="UP000028123"/>
    </source>
</evidence>
<feature type="domain" description="ABC transporter" evidence="4">
    <location>
        <begin position="25"/>
        <end position="258"/>
    </location>
</feature>
<keyword evidence="3 5" id="KW-0067">ATP-binding</keyword>
<evidence type="ECO:0000256" key="1">
    <source>
        <dbReference type="ARBA" id="ARBA00022448"/>
    </source>
</evidence>
<reference evidence="5 6" key="1">
    <citation type="submission" date="2014-06" db="EMBL/GenBank/DDBJ databases">
        <title>Draft genome sequence of Paenibacillus sp. MSt1.</title>
        <authorList>
            <person name="Aw Y.K."/>
            <person name="Ong K.S."/>
            <person name="Gan H.M."/>
            <person name="Lee S.M."/>
        </authorList>
    </citation>
    <scope>NUCLEOTIDE SEQUENCE [LARGE SCALE GENOMIC DNA]</scope>
    <source>
        <strain evidence="5 6">MSt1</strain>
    </source>
</reference>
<dbReference type="InterPro" id="IPR003439">
    <property type="entry name" value="ABC_transporter-like_ATP-bd"/>
</dbReference>
<evidence type="ECO:0000256" key="3">
    <source>
        <dbReference type="ARBA" id="ARBA00022840"/>
    </source>
</evidence>
<dbReference type="SUPFAM" id="SSF52540">
    <property type="entry name" value="P-loop containing nucleoside triphosphate hydrolases"/>
    <property type="match status" value="1"/>
</dbReference>
<dbReference type="EMBL" id="JNVM01000064">
    <property type="protein sequence ID" value="KEQ21755.1"/>
    <property type="molecule type" value="Genomic_DNA"/>
</dbReference>
<dbReference type="PANTHER" id="PTHR42711">
    <property type="entry name" value="ABC TRANSPORTER ATP-BINDING PROTEIN"/>
    <property type="match status" value="1"/>
</dbReference>
<organism evidence="5 6">
    <name type="scientific">Paenibacillus tyrfis</name>
    <dbReference type="NCBI Taxonomy" id="1501230"/>
    <lineage>
        <taxon>Bacteria</taxon>
        <taxon>Bacillati</taxon>
        <taxon>Bacillota</taxon>
        <taxon>Bacilli</taxon>
        <taxon>Bacillales</taxon>
        <taxon>Paenibacillaceae</taxon>
        <taxon>Paenibacillus</taxon>
    </lineage>
</organism>
<comment type="caution">
    <text evidence="5">The sequence shown here is derived from an EMBL/GenBank/DDBJ whole genome shotgun (WGS) entry which is preliminary data.</text>
</comment>